<dbReference type="PANTHER" id="PTHR12304:SF4">
    <property type="entry name" value="URIDINE NUCLEOSIDASE"/>
    <property type="match status" value="1"/>
</dbReference>
<dbReference type="PANTHER" id="PTHR12304">
    <property type="entry name" value="INOSINE-URIDINE PREFERRING NUCLEOSIDE HYDROLASE"/>
    <property type="match status" value="1"/>
</dbReference>
<evidence type="ECO:0000256" key="2">
    <source>
        <dbReference type="ARBA" id="ARBA00023295"/>
    </source>
</evidence>
<dbReference type="OrthoDB" id="9797882at2"/>
<keyword evidence="1" id="KW-0378">Hydrolase</keyword>
<dbReference type="EMBL" id="MRTF01000006">
    <property type="protein sequence ID" value="OME91271.1"/>
    <property type="molecule type" value="Genomic_DNA"/>
</dbReference>
<evidence type="ECO:0000313" key="5">
    <source>
        <dbReference type="Proteomes" id="UP000187074"/>
    </source>
</evidence>
<evidence type="ECO:0000313" key="4">
    <source>
        <dbReference type="EMBL" id="OME91271.1"/>
    </source>
</evidence>
<gene>
    <name evidence="4" type="ORF">BK123_17525</name>
</gene>
<dbReference type="Proteomes" id="UP000187074">
    <property type="component" value="Unassembled WGS sequence"/>
</dbReference>
<dbReference type="GO" id="GO:0005829">
    <property type="term" value="C:cytosol"/>
    <property type="evidence" value="ECO:0007669"/>
    <property type="project" value="TreeGrafter"/>
</dbReference>
<protein>
    <recommendedName>
        <fullName evidence="3">Inosine/uridine-preferring nucleoside hydrolase domain-containing protein</fullName>
    </recommendedName>
</protein>
<dbReference type="Pfam" id="PF01156">
    <property type="entry name" value="IU_nuc_hydro"/>
    <property type="match status" value="1"/>
</dbReference>
<dbReference type="GO" id="GO:0006152">
    <property type="term" value="P:purine nucleoside catabolic process"/>
    <property type="evidence" value="ECO:0007669"/>
    <property type="project" value="TreeGrafter"/>
</dbReference>
<dbReference type="RefSeq" id="WP_076323670.1">
    <property type="nucleotide sequence ID" value="NZ_MRTF01000006.1"/>
</dbReference>
<evidence type="ECO:0000259" key="3">
    <source>
        <dbReference type="Pfam" id="PF01156"/>
    </source>
</evidence>
<reference evidence="4 5" key="1">
    <citation type="submission" date="2016-11" db="EMBL/GenBank/DDBJ databases">
        <title>Paenibacillus species isolates.</title>
        <authorList>
            <person name="Beno S.M."/>
        </authorList>
    </citation>
    <scope>NUCLEOTIDE SEQUENCE [LARGE SCALE GENOMIC DNA]</scope>
    <source>
        <strain evidence="4 5">FSL F4-0100</strain>
    </source>
</reference>
<organism evidence="4 5">
    <name type="scientific">Paenibacillus lautus</name>
    <name type="common">Bacillus lautus</name>
    <dbReference type="NCBI Taxonomy" id="1401"/>
    <lineage>
        <taxon>Bacteria</taxon>
        <taxon>Bacillati</taxon>
        <taxon>Bacillota</taxon>
        <taxon>Bacilli</taxon>
        <taxon>Bacillales</taxon>
        <taxon>Paenibacillaceae</taxon>
        <taxon>Paenibacillus</taxon>
    </lineage>
</organism>
<dbReference type="SUPFAM" id="SSF53590">
    <property type="entry name" value="Nucleoside hydrolase"/>
    <property type="match status" value="1"/>
</dbReference>
<name>A0A1R1AZ39_PAELA</name>
<keyword evidence="2" id="KW-0326">Glycosidase</keyword>
<dbReference type="STRING" id="1401.BK123_17525"/>
<dbReference type="InterPro" id="IPR001910">
    <property type="entry name" value="Inosine/uridine_hydrolase_dom"/>
</dbReference>
<dbReference type="AlphaFoldDB" id="A0A1R1AZ39"/>
<evidence type="ECO:0000256" key="1">
    <source>
        <dbReference type="ARBA" id="ARBA00022801"/>
    </source>
</evidence>
<dbReference type="InterPro" id="IPR023186">
    <property type="entry name" value="IUNH"/>
</dbReference>
<comment type="caution">
    <text evidence="4">The sequence shown here is derived from an EMBL/GenBank/DDBJ whole genome shotgun (WGS) entry which is preliminary data.</text>
</comment>
<proteinExistence type="predicted"/>
<sequence length="317" mass="35133">MEQEQVKHILLDVDTGVDDALALIFAVKSNKLRIEGITTVFGNVDVKQATKNTLQVLELAQPRYEIPVAMGADAPLFRPRRENVTAIHGANGLAGYELPEARQSPVNERASDFIVRKVREQAHDITLVFTGRLTNLAVALAKDPSIAQKTKLVLMGGAIKVPGNITPVSEANIHGDPEAAHRVFKSGIPITMVGLDVTGKAKFGEAHYQQLMSGFRDEQAELKAFMQHIFTFSFEASDRLNEGRYRLMHDPLALAVVEDASLVETEDYYIYIETKGQLSSGATLVDFRRPQSRTNATVCMQVREEAFLQHYIRTVLS</sequence>
<accession>A0A1R1AZ39</accession>
<dbReference type="GO" id="GO:0008477">
    <property type="term" value="F:purine nucleosidase activity"/>
    <property type="evidence" value="ECO:0007669"/>
    <property type="project" value="TreeGrafter"/>
</dbReference>
<dbReference type="Gene3D" id="3.90.245.10">
    <property type="entry name" value="Ribonucleoside hydrolase-like"/>
    <property type="match status" value="1"/>
</dbReference>
<dbReference type="InterPro" id="IPR036452">
    <property type="entry name" value="Ribo_hydro-like"/>
</dbReference>
<feature type="domain" description="Inosine/uridine-preferring nucleoside hydrolase" evidence="3">
    <location>
        <begin position="9"/>
        <end position="309"/>
    </location>
</feature>